<feature type="non-terminal residue" evidence="1">
    <location>
        <position position="1"/>
    </location>
</feature>
<comment type="caution">
    <text evidence="1">The sequence shown here is derived from an EMBL/GenBank/DDBJ whole genome shotgun (WGS) entry which is preliminary data.</text>
</comment>
<sequence>ARVYRTLVQSGTVAPKSLI</sequence>
<accession>A0A392UNH9</accession>
<keyword evidence="2" id="KW-1185">Reference proteome</keyword>
<reference evidence="1 2" key="1">
    <citation type="journal article" date="2018" name="Front. Plant Sci.">
        <title>Red Clover (Trifolium pratense) and Zigzag Clover (T. medium) - A Picture of Genomic Similarities and Differences.</title>
        <authorList>
            <person name="Dluhosova J."/>
            <person name="Istvanek J."/>
            <person name="Nedelnik J."/>
            <person name="Repkova J."/>
        </authorList>
    </citation>
    <scope>NUCLEOTIDE SEQUENCE [LARGE SCALE GENOMIC DNA]</scope>
    <source>
        <strain evidence="2">cv. 10/8</strain>
        <tissue evidence="1">Leaf</tissue>
    </source>
</reference>
<organism evidence="1 2">
    <name type="scientific">Trifolium medium</name>
    <dbReference type="NCBI Taxonomy" id="97028"/>
    <lineage>
        <taxon>Eukaryota</taxon>
        <taxon>Viridiplantae</taxon>
        <taxon>Streptophyta</taxon>
        <taxon>Embryophyta</taxon>
        <taxon>Tracheophyta</taxon>
        <taxon>Spermatophyta</taxon>
        <taxon>Magnoliopsida</taxon>
        <taxon>eudicotyledons</taxon>
        <taxon>Gunneridae</taxon>
        <taxon>Pentapetalae</taxon>
        <taxon>rosids</taxon>
        <taxon>fabids</taxon>
        <taxon>Fabales</taxon>
        <taxon>Fabaceae</taxon>
        <taxon>Papilionoideae</taxon>
        <taxon>50 kb inversion clade</taxon>
        <taxon>NPAAA clade</taxon>
        <taxon>Hologalegina</taxon>
        <taxon>IRL clade</taxon>
        <taxon>Trifolieae</taxon>
        <taxon>Trifolium</taxon>
    </lineage>
</organism>
<name>A0A392UNH9_9FABA</name>
<proteinExistence type="predicted"/>
<dbReference type="Proteomes" id="UP000265520">
    <property type="component" value="Unassembled WGS sequence"/>
</dbReference>
<protein>
    <submittedName>
        <fullName evidence="1">Uncharacterized protein</fullName>
    </submittedName>
</protein>
<dbReference type="AlphaFoldDB" id="A0A392UNH9"/>
<dbReference type="EMBL" id="LXQA010875775">
    <property type="protein sequence ID" value="MCI75131.1"/>
    <property type="molecule type" value="Genomic_DNA"/>
</dbReference>
<evidence type="ECO:0000313" key="2">
    <source>
        <dbReference type="Proteomes" id="UP000265520"/>
    </source>
</evidence>
<evidence type="ECO:0000313" key="1">
    <source>
        <dbReference type="EMBL" id="MCI75131.1"/>
    </source>
</evidence>